<keyword evidence="6" id="KW-0443">Lipid metabolism</keyword>
<evidence type="ECO:0000313" key="15">
    <source>
        <dbReference type="EMBL" id="PPR02492.1"/>
    </source>
</evidence>
<dbReference type="Proteomes" id="UP000284842">
    <property type="component" value="Unassembled WGS sequence"/>
</dbReference>
<keyword evidence="5" id="KW-0999">Mitochondrion inner membrane</keyword>
<evidence type="ECO:0000256" key="3">
    <source>
        <dbReference type="ARBA" id="ARBA00022679"/>
    </source>
</evidence>
<keyword evidence="9" id="KW-0012">Acyltransferase</keyword>
<feature type="signal peptide" evidence="13">
    <location>
        <begin position="1"/>
        <end position="18"/>
    </location>
</feature>
<keyword evidence="16" id="KW-1185">Reference proteome</keyword>
<comment type="similarity">
    <text evidence="2 12">Belongs to the taffazin family.</text>
</comment>
<dbReference type="PANTHER" id="PTHR12497">
    <property type="entry name" value="TAZ PROTEIN TAFAZZIN"/>
    <property type="match status" value="1"/>
</dbReference>
<accession>A0A409YHN0</accession>
<evidence type="ECO:0000256" key="6">
    <source>
        <dbReference type="ARBA" id="ARBA00023098"/>
    </source>
</evidence>
<evidence type="ECO:0000256" key="9">
    <source>
        <dbReference type="ARBA" id="ARBA00023315"/>
    </source>
</evidence>
<dbReference type="InParanoid" id="A0A409YHN0"/>
<feature type="domain" description="Phospholipid/glycerol acyltransferase" evidence="14">
    <location>
        <begin position="50"/>
        <end position="182"/>
    </location>
</feature>
<dbReference type="GO" id="GO:0035965">
    <property type="term" value="P:cardiolipin acyl-chain remodeling"/>
    <property type="evidence" value="ECO:0007669"/>
    <property type="project" value="TreeGrafter"/>
</dbReference>
<dbReference type="InterPro" id="IPR000872">
    <property type="entry name" value="Tafazzin"/>
</dbReference>
<comment type="subcellular location">
    <subcellularLocation>
        <location evidence="1">Mitochondrion inner membrane</location>
        <topology evidence="1">Peripheral membrane protein</topology>
        <orientation evidence="1">Intermembrane side</orientation>
    </subcellularLocation>
    <subcellularLocation>
        <location evidence="10">Mitochondrion outer membrane</location>
        <topology evidence="10">Peripheral membrane protein</topology>
        <orientation evidence="10">Intermembrane side</orientation>
    </subcellularLocation>
</comment>
<evidence type="ECO:0000256" key="12">
    <source>
        <dbReference type="RuleBase" id="RU365062"/>
    </source>
</evidence>
<dbReference type="PANTHER" id="PTHR12497:SF0">
    <property type="entry name" value="TAFAZZIN"/>
    <property type="match status" value="1"/>
</dbReference>
<evidence type="ECO:0000256" key="13">
    <source>
        <dbReference type="SAM" id="SignalP"/>
    </source>
</evidence>
<reference evidence="15 16" key="1">
    <citation type="journal article" date="2018" name="Evol. Lett.">
        <title>Horizontal gene cluster transfer increased hallucinogenic mushroom diversity.</title>
        <authorList>
            <person name="Reynolds H.T."/>
            <person name="Vijayakumar V."/>
            <person name="Gluck-Thaler E."/>
            <person name="Korotkin H.B."/>
            <person name="Matheny P.B."/>
            <person name="Slot J.C."/>
        </authorList>
    </citation>
    <scope>NUCLEOTIDE SEQUENCE [LARGE SCALE GENOMIC DNA]</scope>
    <source>
        <strain evidence="15 16">2629</strain>
    </source>
</reference>
<dbReference type="AlphaFoldDB" id="A0A409YHN0"/>
<comment type="catalytic activity">
    <reaction evidence="11">
        <text>1'-[1,2-diacyl-sn-glycero-3-phospho],3'-[1-acyl-sn-glycero-3-phospho]-glycerol + a 1,2-diacyl-sn-glycero-3-phosphocholine = a cardiolipin + a 1-acyl-sn-glycero-3-phosphocholine</text>
        <dbReference type="Rhea" id="RHEA:33731"/>
        <dbReference type="ChEBI" id="CHEBI:57643"/>
        <dbReference type="ChEBI" id="CHEBI:58168"/>
        <dbReference type="ChEBI" id="CHEBI:62237"/>
        <dbReference type="ChEBI" id="CHEBI:64743"/>
    </reaction>
    <physiologicalReaction direction="left-to-right" evidence="11">
        <dbReference type="Rhea" id="RHEA:33732"/>
    </physiologicalReaction>
    <physiologicalReaction direction="right-to-left" evidence="11">
        <dbReference type="Rhea" id="RHEA:33733"/>
    </physiologicalReaction>
</comment>
<evidence type="ECO:0000256" key="8">
    <source>
        <dbReference type="ARBA" id="ARBA00023136"/>
    </source>
</evidence>
<evidence type="ECO:0000256" key="7">
    <source>
        <dbReference type="ARBA" id="ARBA00023128"/>
    </source>
</evidence>
<keyword evidence="8" id="KW-0472">Membrane</keyword>
<dbReference type="STRING" id="181874.A0A409YHN0"/>
<dbReference type="Pfam" id="PF01553">
    <property type="entry name" value="Acyltransferase"/>
    <property type="match status" value="1"/>
</dbReference>
<dbReference type="GO" id="GO:0047184">
    <property type="term" value="F:1-acylglycerophosphocholine O-acyltransferase activity"/>
    <property type="evidence" value="ECO:0007669"/>
    <property type="project" value="TreeGrafter"/>
</dbReference>
<dbReference type="CDD" id="cd07989">
    <property type="entry name" value="LPLAT_AGPAT-like"/>
    <property type="match status" value="1"/>
</dbReference>
<keyword evidence="7" id="KW-0496">Mitochondrion</keyword>
<proteinExistence type="inferred from homology"/>
<keyword evidence="3" id="KW-0808">Transferase</keyword>
<keyword evidence="4" id="KW-1000">Mitochondrion outer membrane</keyword>
<dbReference type="InterPro" id="IPR002123">
    <property type="entry name" value="Plipid/glycerol_acylTrfase"/>
</dbReference>
<evidence type="ECO:0000256" key="11">
    <source>
        <dbReference type="ARBA" id="ARBA00047906"/>
    </source>
</evidence>
<sequence>MSFLSSLTVTSIGLTCKAFLLSPLTNTSVNNLHILKNALSLNSRNNGQGIITVCNHISTLDDPVTWGVLPASYYLSSRTTRWGLGASEVMFTNPVFSAFFRLGQILETFRGQGIYQPSVDAAISKLNQGHWPTFRDSSGACKPTYLFSVSFRLDNQFKIRSGRILMSTTQMPVVIPMWISGFDRLMPEGRPFPYKYLPHMGVDLSVTFGEPIDPELLKRALLIPRDPAPSTIHNLGLEPTLGGSTTQEHLEGWSKNLDPLHDEDALRTSLIRQQLTSIVHDHVQKLGYSVSGPLLGAPPPPP</sequence>
<evidence type="ECO:0000256" key="5">
    <source>
        <dbReference type="ARBA" id="ARBA00022792"/>
    </source>
</evidence>
<evidence type="ECO:0000256" key="4">
    <source>
        <dbReference type="ARBA" id="ARBA00022787"/>
    </source>
</evidence>
<evidence type="ECO:0000256" key="2">
    <source>
        <dbReference type="ARBA" id="ARBA00010524"/>
    </source>
</evidence>
<dbReference type="PRINTS" id="PR00979">
    <property type="entry name" value="TAFAZZIN"/>
</dbReference>
<dbReference type="EMBL" id="NHTK01001168">
    <property type="protein sequence ID" value="PPR02492.1"/>
    <property type="molecule type" value="Genomic_DNA"/>
</dbReference>
<comment type="caution">
    <text evidence="15">The sequence shown here is derived from an EMBL/GenBank/DDBJ whole genome shotgun (WGS) entry which is preliminary data.</text>
</comment>
<dbReference type="GO" id="GO:0005743">
    <property type="term" value="C:mitochondrial inner membrane"/>
    <property type="evidence" value="ECO:0007669"/>
    <property type="project" value="UniProtKB-SubCell"/>
</dbReference>
<name>A0A409YHN0_9AGAR</name>
<evidence type="ECO:0000313" key="16">
    <source>
        <dbReference type="Proteomes" id="UP000284842"/>
    </source>
</evidence>
<evidence type="ECO:0000256" key="10">
    <source>
        <dbReference type="ARBA" id="ARBA00024323"/>
    </source>
</evidence>
<dbReference type="SMART" id="SM00563">
    <property type="entry name" value="PlsC"/>
    <property type="match status" value="1"/>
</dbReference>
<dbReference type="GO" id="GO:0005741">
    <property type="term" value="C:mitochondrial outer membrane"/>
    <property type="evidence" value="ECO:0007669"/>
    <property type="project" value="UniProtKB-SubCell"/>
</dbReference>
<dbReference type="GO" id="GO:0007007">
    <property type="term" value="P:inner mitochondrial membrane organization"/>
    <property type="evidence" value="ECO:0007669"/>
    <property type="project" value="TreeGrafter"/>
</dbReference>
<evidence type="ECO:0000259" key="14">
    <source>
        <dbReference type="SMART" id="SM00563"/>
    </source>
</evidence>
<dbReference type="OrthoDB" id="193467at2759"/>
<gene>
    <name evidence="15" type="ORF">CVT24_002041</name>
</gene>
<organism evidence="15 16">
    <name type="scientific">Panaeolus cyanescens</name>
    <dbReference type="NCBI Taxonomy" id="181874"/>
    <lineage>
        <taxon>Eukaryota</taxon>
        <taxon>Fungi</taxon>
        <taxon>Dikarya</taxon>
        <taxon>Basidiomycota</taxon>
        <taxon>Agaricomycotina</taxon>
        <taxon>Agaricomycetes</taxon>
        <taxon>Agaricomycetidae</taxon>
        <taxon>Agaricales</taxon>
        <taxon>Agaricineae</taxon>
        <taxon>Galeropsidaceae</taxon>
        <taxon>Panaeolus</taxon>
    </lineage>
</organism>
<protein>
    <recommendedName>
        <fullName evidence="12">Tafazzin family protein</fullName>
    </recommendedName>
</protein>
<evidence type="ECO:0000256" key="1">
    <source>
        <dbReference type="ARBA" id="ARBA00004137"/>
    </source>
</evidence>
<dbReference type="SUPFAM" id="SSF69593">
    <property type="entry name" value="Glycerol-3-phosphate (1)-acyltransferase"/>
    <property type="match status" value="1"/>
</dbReference>
<feature type="chain" id="PRO_5019020719" description="Tafazzin family protein" evidence="13">
    <location>
        <begin position="19"/>
        <end position="302"/>
    </location>
</feature>
<keyword evidence="13" id="KW-0732">Signal</keyword>